<dbReference type="AlphaFoldDB" id="A0A1G2MNS1"/>
<evidence type="ECO:0000313" key="2">
    <source>
        <dbReference type="Proteomes" id="UP000178413"/>
    </source>
</evidence>
<dbReference type="STRING" id="1802308.A3D50_00535"/>
<dbReference type="EMBL" id="MHRM01000001">
    <property type="protein sequence ID" value="OHA24671.1"/>
    <property type="molecule type" value="Genomic_DNA"/>
</dbReference>
<proteinExistence type="predicted"/>
<accession>A0A1G2MNS1</accession>
<dbReference type="Proteomes" id="UP000178413">
    <property type="component" value="Unassembled WGS sequence"/>
</dbReference>
<evidence type="ECO:0000313" key="1">
    <source>
        <dbReference type="EMBL" id="OHA24671.1"/>
    </source>
</evidence>
<comment type="caution">
    <text evidence="1">The sequence shown here is derived from an EMBL/GenBank/DDBJ whole genome shotgun (WGS) entry which is preliminary data.</text>
</comment>
<name>A0A1G2MNS1_9BACT</name>
<reference evidence="1 2" key="1">
    <citation type="journal article" date="2016" name="Nat. Commun.">
        <title>Thousands of microbial genomes shed light on interconnected biogeochemical processes in an aquifer system.</title>
        <authorList>
            <person name="Anantharaman K."/>
            <person name="Brown C.T."/>
            <person name="Hug L.A."/>
            <person name="Sharon I."/>
            <person name="Castelle C.J."/>
            <person name="Probst A.J."/>
            <person name="Thomas B.C."/>
            <person name="Singh A."/>
            <person name="Wilkins M.J."/>
            <person name="Karaoz U."/>
            <person name="Brodie E.L."/>
            <person name="Williams K.H."/>
            <person name="Hubbard S.S."/>
            <person name="Banfield J.F."/>
        </authorList>
    </citation>
    <scope>NUCLEOTIDE SEQUENCE [LARGE SCALE GENOMIC DNA]</scope>
</reference>
<sequence length="99" mass="11520">MVGLVRSTDTFEYMIGIGQFLKKIINTRSGEWLIRSKVRKAINKEIFLDIPEKDIYFSHSTIVLKNVPQAARSELFIKKSNLLRDINASQKVKIFTDFR</sequence>
<protein>
    <submittedName>
        <fullName evidence="1">Uncharacterized protein</fullName>
    </submittedName>
</protein>
<organism evidence="1 2">
    <name type="scientific">Candidatus Taylorbacteria bacterium RIFCSPHIGHO2_02_FULL_44_12</name>
    <dbReference type="NCBI Taxonomy" id="1802308"/>
    <lineage>
        <taxon>Bacteria</taxon>
        <taxon>Candidatus Tayloriibacteriota</taxon>
    </lineage>
</organism>
<gene>
    <name evidence="1" type="ORF">A3D50_00535</name>
</gene>